<sequence>MRYVNSINIEHITYLHSFTIGNILYPPPPPLVWRIPGFRWATIWSRRCPFHSSRCQCYVPTHHRDIPSLLNTVLATSEGVSSITNLQNEQAQFTVDPIHDLVNAHTQSPNSQRLFAILRKLCKRSHTFPQDLYIREVFSSSSNEPDGYGGFSEVYKVSRATGLVAIKVPRYRADRRHESDLRIEALISQRLRHPNIVRVFGLSEFNGRLCMVSEWMPNGNLLDFVKEHSDVDRVKLIIDLATGLKYVHSCGLVHGDVKSLNVLIDSAHRARLADFGESTITHEDLTTTAQLNSHGSPRWCAPELWEPQKWDRQDYSRRWESDVWAFGMTAWEVFAECHPFPDIGRMAVVPLLKEVTSGNPQKRPSTPGLSDSLWDIIIKCWHLRWQDRPTMQHILECLENARHL</sequence>
<dbReference type="GO" id="GO:0004674">
    <property type="term" value="F:protein serine/threonine kinase activity"/>
    <property type="evidence" value="ECO:0007669"/>
    <property type="project" value="TreeGrafter"/>
</dbReference>
<dbReference type="InterPro" id="IPR051681">
    <property type="entry name" value="Ser/Thr_Kinases-Pseudokinases"/>
</dbReference>
<dbReference type="Proteomes" id="UP000027265">
    <property type="component" value="Unassembled WGS sequence"/>
</dbReference>
<keyword evidence="3" id="KW-1185">Reference proteome</keyword>
<gene>
    <name evidence="2" type="ORF">JAAARDRAFT_200118</name>
</gene>
<dbReference type="InterPro" id="IPR000719">
    <property type="entry name" value="Prot_kinase_dom"/>
</dbReference>
<evidence type="ECO:0000313" key="2">
    <source>
        <dbReference type="EMBL" id="KDQ50224.1"/>
    </source>
</evidence>
<dbReference type="InParanoid" id="A0A067P604"/>
<organism evidence="2 3">
    <name type="scientific">Jaapia argillacea MUCL 33604</name>
    <dbReference type="NCBI Taxonomy" id="933084"/>
    <lineage>
        <taxon>Eukaryota</taxon>
        <taxon>Fungi</taxon>
        <taxon>Dikarya</taxon>
        <taxon>Basidiomycota</taxon>
        <taxon>Agaricomycotina</taxon>
        <taxon>Agaricomycetes</taxon>
        <taxon>Agaricomycetidae</taxon>
        <taxon>Jaapiales</taxon>
        <taxon>Jaapiaceae</taxon>
        <taxon>Jaapia</taxon>
    </lineage>
</organism>
<dbReference type="PANTHER" id="PTHR44329">
    <property type="entry name" value="SERINE/THREONINE-PROTEIN KINASE TNNI3K-RELATED"/>
    <property type="match status" value="1"/>
</dbReference>
<dbReference type="EMBL" id="KL197763">
    <property type="protein sequence ID" value="KDQ50224.1"/>
    <property type="molecule type" value="Genomic_DNA"/>
</dbReference>
<dbReference type="InterPro" id="IPR001245">
    <property type="entry name" value="Ser-Thr/Tyr_kinase_cat_dom"/>
</dbReference>
<dbReference type="HOGENOM" id="CLU_000288_7_18_1"/>
<dbReference type="PROSITE" id="PS00108">
    <property type="entry name" value="PROTEIN_KINASE_ST"/>
    <property type="match status" value="1"/>
</dbReference>
<reference evidence="3" key="1">
    <citation type="journal article" date="2014" name="Proc. Natl. Acad. Sci. U.S.A.">
        <title>Extensive sampling of basidiomycete genomes demonstrates inadequacy of the white-rot/brown-rot paradigm for wood decay fungi.</title>
        <authorList>
            <person name="Riley R."/>
            <person name="Salamov A.A."/>
            <person name="Brown D.W."/>
            <person name="Nagy L.G."/>
            <person name="Floudas D."/>
            <person name="Held B.W."/>
            <person name="Levasseur A."/>
            <person name="Lombard V."/>
            <person name="Morin E."/>
            <person name="Otillar R."/>
            <person name="Lindquist E.A."/>
            <person name="Sun H."/>
            <person name="LaButti K.M."/>
            <person name="Schmutz J."/>
            <person name="Jabbour D."/>
            <person name="Luo H."/>
            <person name="Baker S.E."/>
            <person name="Pisabarro A.G."/>
            <person name="Walton J.D."/>
            <person name="Blanchette R.A."/>
            <person name="Henrissat B."/>
            <person name="Martin F."/>
            <person name="Cullen D."/>
            <person name="Hibbett D.S."/>
            <person name="Grigoriev I.V."/>
        </authorList>
    </citation>
    <scope>NUCLEOTIDE SEQUENCE [LARGE SCALE GENOMIC DNA]</scope>
    <source>
        <strain evidence="3">MUCL 33604</strain>
    </source>
</reference>
<protein>
    <recommendedName>
        <fullName evidence="1">Protein kinase domain-containing protein</fullName>
    </recommendedName>
</protein>
<evidence type="ECO:0000313" key="3">
    <source>
        <dbReference type="Proteomes" id="UP000027265"/>
    </source>
</evidence>
<dbReference type="AlphaFoldDB" id="A0A067P604"/>
<dbReference type="OrthoDB" id="4062651at2759"/>
<evidence type="ECO:0000259" key="1">
    <source>
        <dbReference type="PROSITE" id="PS50011"/>
    </source>
</evidence>
<proteinExistence type="predicted"/>
<dbReference type="InterPro" id="IPR011009">
    <property type="entry name" value="Kinase-like_dom_sf"/>
</dbReference>
<feature type="domain" description="Protein kinase" evidence="1">
    <location>
        <begin position="140"/>
        <end position="404"/>
    </location>
</feature>
<dbReference type="GO" id="GO:0005524">
    <property type="term" value="F:ATP binding"/>
    <property type="evidence" value="ECO:0007669"/>
    <property type="project" value="InterPro"/>
</dbReference>
<dbReference type="InterPro" id="IPR008271">
    <property type="entry name" value="Ser/Thr_kinase_AS"/>
</dbReference>
<dbReference type="PROSITE" id="PS50011">
    <property type="entry name" value="PROTEIN_KINASE_DOM"/>
    <property type="match status" value="1"/>
</dbReference>
<dbReference type="SMART" id="SM00220">
    <property type="entry name" value="S_TKc"/>
    <property type="match status" value="1"/>
</dbReference>
<name>A0A067P604_9AGAM</name>
<dbReference type="SUPFAM" id="SSF56112">
    <property type="entry name" value="Protein kinase-like (PK-like)"/>
    <property type="match status" value="1"/>
</dbReference>
<accession>A0A067P604</accession>
<dbReference type="Pfam" id="PF07714">
    <property type="entry name" value="PK_Tyr_Ser-Thr"/>
    <property type="match status" value="1"/>
</dbReference>
<dbReference type="STRING" id="933084.A0A067P604"/>
<dbReference type="Gene3D" id="1.10.510.10">
    <property type="entry name" value="Transferase(Phosphotransferase) domain 1"/>
    <property type="match status" value="1"/>
</dbReference>